<dbReference type="EMBL" id="CCBP010000447">
    <property type="protein sequence ID" value="CDO77270.1"/>
    <property type="molecule type" value="Genomic_DNA"/>
</dbReference>
<evidence type="ECO:0000259" key="9">
    <source>
        <dbReference type="SMART" id="SM00919"/>
    </source>
</evidence>
<dbReference type="PRINTS" id="PR00072">
    <property type="entry name" value="MALOXRDTASE"/>
</dbReference>
<evidence type="ECO:0000256" key="6">
    <source>
        <dbReference type="PIRSR" id="PIRSR000106-2"/>
    </source>
</evidence>
<feature type="binding site" evidence="6">
    <location>
        <position position="418"/>
    </location>
    <ligand>
        <name>(S)-malate</name>
        <dbReference type="ChEBI" id="CHEBI:15589"/>
    </ligand>
</feature>
<gene>
    <name evidence="11" type="ORF">BN946_scf184753.g20</name>
</gene>
<dbReference type="OrthoDB" id="5365701at2759"/>
<dbReference type="InterPro" id="IPR012302">
    <property type="entry name" value="Malic_NAD-bd"/>
</dbReference>
<sequence>MSTAKNHVLRVALRGDSILTHPRFNKGTAFTLSERKAFGLTGRLPHRVNTLEEQCLRAYDQLSTRPEPLRKNTFMQSLKDQNWVLYYGLLSRHVKELIPIIYTPTQGDAIANYSHLFRRSEGLYLTFPEQDAMEEDFLNSPRDATSSSLSSRTLKQSWASATKGIGIATAKSAIYTLLGGMDPSKTLPVVLDVGTDNQQLLDDPLYVGWPNKRIRGRAYDRFVDQFVQLVRKHYPHSLLHFEDFGVGNAQRLLDMYRNKHAVFNDDVQGTGAVTLAAMMSAVGVTKSRLSEQRYVVYGAGTAGLGITKQLRDGIMSIDKLSREDANKRFFLLDRYGLIKESLGPAKIRDAVREFVRPDAEWEGVPTNAQGEVGLLEVVKKVKPTVLIGCSTHAGAFSEEVVREMAKGVDRPIIFPLSNPSRLVEVDPKDANDWTDGKALMATGSPFPPCQMPNGKFYDIAECNSAFPSARRLLMSHKLIL</sequence>
<feature type="binding site" evidence="7">
    <location>
        <position position="243"/>
    </location>
    <ligand>
        <name>a divalent metal cation</name>
        <dbReference type="ChEBI" id="CHEBI:60240"/>
    </ligand>
</feature>
<evidence type="ECO:0000313" key="12">
    <source>
        <dbReference type="Proteomes" id="UP000029665"/>
    </source>
</evidence>
<dbReference type="PROSITE" id="PS00331">
    <property type="entry name" value="MALIC_ENZYMES"/>
    <property type="match status" value="1"/>
</dbReference>
<evidence type="ECO:0000256" key="7">
    <source>
        <dbReference type="PIRSR" id="PIRSR000106-3"/>
    </source>
</evidence>
<keyword evidence="12" id="KW-1185">Reference proteome</keyword>
<dbReference type="Gene3D" id="3.40.50.10380">
    <property type="entry name" value="Malic enzyme, N-terminal domain"/>
    <property type="match status" value="1"/>
</dbReference>
<feature type="binding site" evidence="6">
    <location>
        <position position="152"/>
    </location>
    <ligand>
        <name>(S)-malate</name>
        <dbReference type="ChEBI" id="CHEBI:15589"/>
    </ligand>
</feature>
<evidence type="ECO:0000313" key="11">
    <source>
        <dbReference type="EMBL" id="CDO77270.1"/>
    </source>
</evidence>
<evidence type="ECO:0000256" key="3">
    <source>
        <dbReference type="ARBA" id="ARBA00022723"/>
    </source>
</evidence>
<dbReference type="PIRSF" id="PIRSF000106">
    <property type="entry name" value="ME"/>
    <property type="match status" value="1"/>
</dbReference>
<dbReference type="GO" id="GO:0006108">
    <property type="term" value="P:malate metabolic process"/>
    <property type="evidence" value="ECO:0007669"/>
    <property type="project" value="TreeGrafter"/>
</dbReference>
<evidence type="ECO:0000256" key="8">
    <source>
        <dbReference type="RuleBase" id="RU003426"/>
    </source>
</evidence>
<proteinExistence type="inferred from homology"/>
<protein>
    <recommendedName>
        <fullName evidence="8">Malic enzyme</fullName>
    </recommendedName>
</protein>
<dbReference type="NCBIfam" id="NF010052">
    <property type="entry name" value="PRK13529.1"/>
    <property type="match status" value="1"/>
</dbReference>
<dbReference type="SUPFAM" id="SSF51735">
    <property type="entry name" value="NAD(P)-binding Rossmann-fold domains"/>
    <property type="match status" value="1"/>
</dbReference>
<dbReference type="SMART" id="SM00919">
    <property type="entry name" value="Malic_M"/>
    <property type="match status" value="1"/>
</dbReference>
<dbReference type="Pfam" id="PF03949">
    <property type="entry name" value="Malic_M"/>
    <property type="match status" value="1"/>
</dbReference>
<dbReference type="Pfam" id="PF00390">
    <property type="entry name" value="malic"/>
    <property type="match status" value="1"/>
</dbReference>
<reference evidence="11" key="1">
    <citation type="submission" date="2014-01" db="EMBL/GenBank/DDBJ databases">
        <title>The genome of the white-rot fungus Pycnoporus cinnabarinus: a basidiomycete model with a versatile arsenal for lignocellulosic biomass breakdown.</title>
        <authorList>
            <person name="Levasseur A."/>
            <person name="Lomascolo A."/>
            <person name="Ruiz-Duenas F.J."/>
            <person name="Uzan E."/>
            <person name="Piumi F."/>
            <person name="Kues U."/>
            <person name="Ram A.F.J."/>
            <person name="Murat C."/>
            <person name="Haon M."/>
            <person name="Benoit I."/>
            <person name="Arfi Y."/>
            <person name="Chevret D."/>
            <person name="Drula E."/>
            <person name="Kwon M.J."/>
            <person name="Gouret P."/>
            <person name="Lesage-Meessen L."/>
            <person name="Lombard V."/>
            <person name="Mariette J."/>
            <person name="Noirot C."/>
            <person name="Park J."/>
            <person name="Patyshakuliyeva A."/>
            <person name="Wieneger R.A.B."/>
            <person name="Wosten H.A.B."/>
            <person name="Martin F."/>
            <person name="Coutinho P.M."/>
            <person name="de Vries R."/>
            <person name="Martinez A.T."/>
            <person name="Klopp C."/>
            <person name="Pontarotti P."/>
            <person name="Henrissat B."/>
            <person name="Record E."/>
        </authorList>
    </citation>
    <scope>NUCLEOTIDE SEQUENCE [LARGE SCALE GENOMIC DNA]</scope>
    <source>
        <strain evidence="11">BRFM137</strain>
    </source>
</reference>
<comment type="similarity">
    <text evidence="2 8">Belongs to the malic enzymes family.</text>
</comment>
<keyword evidence="3 7" id="KW-0479">Metal-binding</keyword>
<accession>A0A060SSC4</accession>
<dbReference type="GO" id="GO:0004471">
    <property type="term" value="F:malate dehydrogenase (decarboxylating) (NAD+) activity"/>
    <property type="evidence" value="ECO:0007669"/>
    <property type="project" value="TreeGrafter"/>
</dbReference>
<organism evidence="11 12">
    <name type="scientific">Pycnoporus cinnabarinus</name>
    <name type="common">Cinnabar-red polypore</name>
    <name type="synonym">Trametes cinnabarina</name>
    <dbReference type="NCBI Taxonomy" id="5643"/>
    <lineage>
        <taxon>Eukaryota</taxon>
        <taxon>Fungi</taxon>
        <taxon>Dikarya</taxon>
        <taxon>Basidiomycota</taxon>
        <taxon>Agaricomycotina</taxon>
        <taxon>Agaricomycetes</taxon>
        <taxon>Polyporales</taxon>
        <taxon>Polyporaceae</taxon>
        <taxon>Trametes</taxon>
    </lineage>
</organism>
<dbReference type="InterPro" id="IPR046346">
    <property type="entry name" value="Aminoacid_DH-like_N_sf"/>
</dbReference>
<dbReference type="AlphaFoldDB" id="A0A060SSC4"/>
<dbReference type="InterPro" id="IPR001891">
    <property type="entry name" value="Malic_OxRdtase"/>
</dbReference>
<feature type="domain" description="Malic enzyme NAD-binding" evidence="9">
    <location>
        <begin position="267"/>
        <end position="479"/>
    </location>
</feature>
<dbReference type="SMART" id="SM01274">
    <property type="entry name" value="malic"/>
    <property type="match status" value="1"/>
</dbReference>
<evidence type="ECO:0000256" key="4">
    <source>
        <dbReference type="ARBA" id="ARBA00023027"/>
    </source>
</evidence>
<dbReference type="SUPFAM" id="SSF53223">
    <property type="entry name" value="Aminoacid dehydrogenase-like, N-terminal domain"/>
    <property type="match status" value="1"/>
</dbReference>
<comment type="caution">
    <text evidence="11">The sequence shown here is derived from an EMBL/GenBank/DDBJ whole genome shotgun (WGS) entry which is preliminary data.</text>
</comment>
<dbReference type="GO" id="GO:0005739">
    <property type="term" value="C:mitochondrion"/>
    <property type="evidence" value="ECO:0007669"/>
    <property type="project" value="TreeGrafter"/>
</dbReference>
<evidence type="ECO:0000256" key="2">
    <source>
        <dbReference type="ARBA" id="ARBA00008785"/>
    </source>
</evidence>
<evidence type="ECO:0000256" key="1">
    <source>
        <dbReference type="ARBA" id="ARBA00001936"/>
    </source>
</evidence>
<feature type="active site" description="Proton donor" evidence="5">
    <location>
        <position position="102"/>
    </location>
</feature>
<feature type="domain" description="Malic enzyme N-terminal" evidence="10">
    <location>
        <begin position="79"/>
        <end position="257"/>
    </location>
</feature>
<evidence type="ECO:0000259" key="10">
    <source>
        <dbReference type="SMART" id="SM01274"/>
    </source>
</evidence>
<dbReference type="OMA" id="QIVNHMV"/>
<dbReference type="GO" id="GO:0005829">
    <property type="term" value="C:cytosol"/>
    <property type="evidence" value="ECO:0007669"/>
    <property type="project" value="TreeGrafter"/>
</dbReference>
<dbReference type="InterPro" id="IPR015884">
    <property type="entry name" value="Malic_enzyme_CS"/>
</dbReference>
<dbReference type="STRING" id="5643.A0A060SSC4"/>
<keyword evidence="4" id="KW-0520">NAD</keyword>
<keyword evidence="8" id="KW-0560">Oxidoreductase</keyword>
<dbReference type="PANTHER" id="PTHR23406:SF34">
    <property type="entry name" value="NAD-DEPENDENT MALIC ENZYME, MITOCHONDRIAL"/>
    <property type="match status" value="1"/>
</dbReference>
<dbReference type="PANTHER" id="PTHR23406">
    <property type="entry name" value="MALIC ENZYME-RELATED"/>
    <property type="match status" value="1"/>
</dbReference>
<dbReference type="GO" id="GO:0051287">
    <property type="term" value="F:NAD binding"/>
    <property type="evidence" value="ECO:0007669"/>
    <property type="project" value="InterPro"/>
</dbReference>
<feature type="binding site" evidence="7">
    <location>
        <position position="242"/>
    </location>
    <ligand>
        <name>a divalent metal cation</name>
        <dbReference type="ChEBI" id="CHEBI:60240"/>
    </ligand>
</feature>
<dbReference type="Proteomes" id="UP000029665">
    <property type="component" value="Unassembled WGS sequence"/>
</dbReference>
<feature type="active site" description="Proton acceptor" evidence="5">
    <location>
        <position position="171"/>
    </location>
</feature>
<dbReference type="InterPro" id="IPR012301">
    <property type="entry name" value="Malic_N_dom"/>
</dbReference>
<dbReference type="InterPro" id="IPR036291">
    <property type="entry name" value="NAD(P)-bd_dom_sf"/>
</dbReference>
<dbReference type="Gene3D" id="3.40.50.720">
    <property type="entry name" value="NAD(P)-binding Rossmann-like Domain"/>
    <property type="match status" value="1"/>
</dbReference>
<dbReference type="HOGENOM" id="CLU_011405_5_2_1"/>
<feature type="binding site" evidence="6">
    <location>
        <position position="463"/>
    </location>
    <ligand>
        <name>(S)-malate</name>
        <dbReference type="ChEBI" id="CHEBI:15589"/>
    </ligand>
</feature>
<feature type="binding site" evidence="7">
    <location>
        <position position="266"/>
    </location>
    <ligand>
        <name>a divalent metal cation</name>
        <dbReference type="ChEBI" id="CHEBI:60240"/>
    </ligand>
</feature>
<comment type="cofactor">
    <cofactor evidence="7">
        <name>Mg(2+)</name>
        <dbReference type="ChEBI" id="CHEBI:18420"/>
    </cofactor>
    <cofactor evidence="7">
        <name>Mn(2+)</name>
        <dbReference type="ChEBI" id="CHEBI:29035"/>
    </cofactor>
    <text evidence="7">Divalent metal cations. Prefers magnesium or manganese.</text>
</comment>
<comment type="cofactor">
    <cofactor evidence="1">
        <name>Mn(2+)</name>
        <dbReference type="ChEBI" id="CHEBI:29035"/>
    </cofactor>
</comment>
<evidence type="ECO:0000256" key="5">
    <source>
        <dbReference type="PIRSR" id="PIRSR000106-1"/>
    </source>
</evidence>
<dbReference type="InterPro" id="IPR037062">
    <property type="entry name" value="Malic_N_dom_sf"/>
</dbReference>
<dbReference type="GO" id="GO:0046872">
    <property type="term" value="F:metal ion binding"/>
    <property type="evidence" value="ECO:0007669"/>
    <property type="project" value="UniProtKB-KW"/>
</dbReference>
<name>A0A060SSC4_PYCCI</name>